<dbReference type="OrthoDB" id="6375174at2759"/>
<dbReference type="InterPro" id="IPR009053">
    <property type="entry name" value="Prefoldin"/>
</dbReference>
<dbReference type="GO" id="GO:0005737">
    <property type="term" value="C:cytoplasm"/>
    <property type="evidence" value="ECO:0007669"/>
    <property type="project" value="TreeGrafter"/>
</dbReference>
<dbReference type="GO" id="GO:0007021">
    <property type="term" value="P:tubulin complex assembly"/>
    <property type="evidence" value="ECO:0007669"/>
    <property type="project" value="TreeGrafter"/>
</dbReference>
<comment type="function">
    <text evidence="3">Binds specifically to cytosolic chaperonin (c-CPN) and transfers target proteins to it. Binds to nascent polypeptide chain and promotes folding in an environment in which there are many competing pathways for nonnative proteins.</text>
</comment>
<proteinExistence type="inferred from homology"/>
<dbReference type="GO" id="GO:0016272">
    <property type="term" value="C:prefoldin complex"/>
    <property type="evidence" value="ECO:0007669"/>
    <property type="project" value="UniProtKB-UniRule"/>
</dbReference>
<comment type="subunit">
    <text evidence="3">Heterohexamer of two PFD-alpha type and four PFD-beta type subunits.</text>
</comment>
<reference evidence="4 5" key="1">
    <citation type="journal article" date="2015" name="Parasit. Vectors">
        <title>Draft genome of the scabies mite.</title>
        <authorList>
            <person name="Rider S.D.Jr."/>
            <person name="Morgan M.S."/>
            <person name="Arlian L.G."/>
        </authorList>
    </citation>
    <scope>NUCLEOTIDE SEQUENCE [LARGE SCALE GENOMIC DNA]</scope>
    <source>
        <strain evidence="4">Arlian Lab</strain>
    </source>
</reference>
<dbReference type="InterPro" id="IPR016655">
    <property type="entry name" value="PFD3"/>
</dbReference>
<gene>
    <name evidence="4" type="ORF">QR98_0105420</name>
</gene>
<dbReference type="PIRSF" id="PIRSF016396">
    <property type="entry name" value="Prefoldin_subunit_3"/>
    <property type="match status" value="1"/>
</dbReference>
<dbReference type="FunFam" id="1.10.287.370:FF:000001">
    <property type="entry name" value="Prefoldin subunit 3"/>
    <property type="match status" value="1"/>
</dbReference>
<dbReference type="InterPro" id="IPR004127">
    <property type="entry name" value="Prefoldin_subunit_alpha"/>
</dbReference>
<dbReference type="PANTHER" id="PTHR12409">
    <property type="entry name" value="PREFOLDIN SUBUNIT 3"/>
    <property type="match status" value="1"/>
</dbReference>
<evidence type="ECO:0000313" key="5">
    <source>
        <dbReference type="Proteomes" id="UP000616769"/>
    </source>
</evidence>
<protein>
    <recommendedName>
        <fullName evidence="3">Prefoldin subunit 3</fullName>
    </recommendedName>
</protein>
<evidence type="ECO:0000256" key="1">
    <source>
        <dbReference type="ARBA" id="ARBA00010048"/>
    </source>
</evidence>
<dbReference type="GO" id="GO:0007017">
    <property type="term" value="P:microtubule-based process"/>
    <property type="evidence" value="ECO:0007669"/>
    <property type="project" value="TreeGrafter"/>
</dbReference>
<dbReference type="GO" id="GO:0015631">
    <property type="term" value="F:tubulin binding"/>
    <property type="evidence" value="ECO:0007669"/>
    <property type="project" value="TreeGrafter"/>
</dbReference>
<evidence type="ECO:0000313" key="4">
    <source>
        <dbReference type="EMBL" id="KPM11962.1"/>
    </source>
</evidence>
<keyword evidence="2 3" id="KW-0143">Chaperone</keyword>
<dbReference type="CDD" id="cd23156">
    <property type="entry name" value="Prefoldin_3"/>
    <property type="match status" value="1"/>
</dbReference>
<dbReference type="OMA" id="YNWDVAQ"/>
<dbReference type="Pfam" id="PF02996">
    <property type="entry name" value="Prefoldin"/>
    <property type="match status" value="1"/>
</dbReference>
<dbReference type="VEuPathDB" id="VectorBase:SSCA001891"/>
<dbReference type="PANTHER" id="PTHR12409:SF0">
    <property type="entry name" value="PREFOLDIN SUBUNIT 3"/>
    <property type="match status" value="1"/>
</dbReference>
<evidence type="ECO:0000256" key="3">
    <source>
        <dbReference type="PIRNR" id="PIRNR016396"/>
    </source>
</evidence>
<dbReference type="Proteomes" id="UP000616769">
    <property type="component" value="Unassembled WGS sequence"/>
</dbReference>
<dbReference type="EMBL" id="JXLN01018420">
    <property type="protein sequence ID" value="KPM11962.1"/>
    <property type="molecule type" value="Genomic_DNA"/>
</dbReference>
<organism evidence="4 5">
    <name type="scientific">Sarcoptes scabiei</name>
    <name type="common">Itch mite</name>
    <name type="synonym">Acarus scabiei</name>
    <dbReference type="NCBI Taxonomy" id="52283"/>
    <lineage>
        <taxon>Eukaryota</taxon>
        <taxon>Metazoa</taxon>
        <taxon>Ecdysozoa</taxon>
        <taxon>Arthropoda</taxon>
        <taxon>Chelicerata</taxon>
        <taxon>Arachnida</taxon>
        <taxon>Acari</taxon>
        <taxon>Acariformes</taxon>
        <taxon>Sarcoptiformes</taxon>
        <taxon>Astigmata</taxon>
        <taxon>Psoroptidia</taxon>
        <taxon>Sarcoptoidea</taxon>
        <taxon>Sarcoptidae</taxon>
        <taxon>Sarcoptinae</taxon>
        <taxon>Sarcoptes</taxon>
    </lineage>
</organism>
<comment type="similarity">
    <text evidence="1 3">Belongs to the prefoldin subunit alpha family.</text>
</comment>
<dbReference type="SUPFAM" id="SSF46579">
    <property type="entry name" value="Prefoldin"/>
    <property type="match status" value="1"/>
</dbReference>
<evidence type="ECO:0000256" key="2">
    <source>
        <dbReference type="ARBA" id="ARBA00023186"/>
    </source>
</evidence>
<accession>A0A132ALS5</accession>
<dbReference type="AlphaFoldDB" id="A0A132ALS5"/>
<name>A0A132ALS5_SARSC</name>
<dbReference type="Gene3D" id="1.10.287.370">
    <property type="match status" value="1"/>
</dbReference>
<sequence>MSTSTNQANSYGIPKAEFLTDLDAFMAKPENSSASDTIRRFDELYMKYKFMEQSIGYRKSKLNQQYPDIEENLAMLKLLKDKNTKKEALEANYQLDFHLYSRARVPPTEKVFLWLGANVMLEYTIEEAEELLKKNLNQASKTMKQIDSDMDFLKEQITTTEVNMARIYNWDVRNRQLNSKNLSQSNEKTNG</sequence>
<comment type="caution">
    <text evidence="4">The sequence shown here is derived from an EMBL/GenBank/DDBJ whole genome shotgun (WGS) entry which is preliminary data.</text>
</comment>
<dbReference type="GO" id="GO:0006457">
    <property type="term" value="P:protein folding"/>
    <property type="evidence" value="ECO:0007669"/>
    <property type="project" value="UniProtKB-UniRule"/>
</dbReference>